<name>A0ABS6K0Z0_9BACI</name>
<proteinExistence type="predicted"/>
<dbReference type="RefSeq" id="WP_088074950.1">
    <property type="nucleotide sequence ID" value="NZ_JAHQCR010000088.1"/>
</dbReference>
<evidence type="ECO:0000256" key="4">
    <source>
        <dbReference type="ARBA" id="ARBA00022840"/>
    </source>
</evidence>
<dbReference type="EMBL" id="JAHQCR010000088">
    <property type="protein sequence ID" value="MBU9724102.1"/>
    <property type="molecule type" value="Genomic_DNA"/>
</dbReference>
<keyword evidence="2" id="KW-0547">Nucleotide-binding</keyword>
<dbReference type="Gene3D" id="3.40.50.10240">
    <property type="entry name" value="Thiamin pyrophosphokinase, catalytic domain"/>
    <property type="match status" value="1"/>
</dbReference>
<evidence type="ECO:0000259" key="5">
    <source>
        <dbReference type="Pfam" id="PF04263"/>
    </source>
</evidence>
<keyword evidence="3" id="KW-0418">Kinase</keyword>
<sequence>MEKKRLAGKAYFGEITKNLIHNIPSGAIVILKHEDIDIVAAEDLVRKKVKAVINTKTSVTGNLPRTGVLYLLQHGIPVFDLINNEKTFLKQEIEIFVGSKVLLEKETGKGWKLIGEVKEYTERDLQEKIKQGQEKFSNLYSQFAINSFNYAKEEMNIFLQAIENLPSYWELTGKQVFVIARGEGVARDIRLIRPILTNPQAKVIAVDGAASLLFQSNVKPDYIIGDMDSIPDNIVKYRSRFISHSYMDGRSPGRDRLRALSVDSESIPFPGLSEDLAIMLAFRSKAEHIYTMGCRASVTELVEKGRKGMGSTLLTRMYVGDRLSDLKGINRLMTIGETPLFYGEKSYLGEYKIDES</sequence>
<accession>A0ABS6K0Z0</accession>
<protein>
    <recommendedName>
        <fullName evidence="5">Thiamin pyrophosphokinase catalytic domain-containing protein</fullName>
    </recommendedName>
</protein>
<evidence type="ECO:0000256" key="3">
    <source>
        <dbReference type="ARBA" id="ARBA00022777"/>
    </source>
</evidence>
<keyword evidence="1" id="KW-0808">Transferase</keyword>
<keyword evidence="7" id="KW-1185">Reference proteome</keyword>
<dbReference type="InterPro" id="IPR047795">
    <property type="entry name" value="Put_SteA-like"/>
</dbReference>
<dbReference type="Pfam" id="PF04263">
    <property type="entry name" value="TPK_catalytic"/>
    <property type="match status" value="1"/>
</dbReference>
<gene>
    <name evidence="6" type="ORF">KS407_22005</name>
</gene>
<reference evidence="6 7" key="1">
    <citation type="submission" date="2021-06" db="EMBL/GenBank/DDBJ databases">
        <title>Bacillus sp. RD4P76, an endophyte from a halophyte.</title>
        <authorList>
            <person name="Sun J.-Q."/>
        </authorList>
    </citation>
    <scope>NUCLEOTIDE SEQUENCE [LARGE SCALE GENOMIC DNA]</scope>
    <source>
        <strain evidence="6 7">JCM 17098</strain>
    </source>
</reference>
<dbReference type="NCBIfam" id="NF040608">
    <property type="entry name" value="division_SteA"/>
    <property type="match status" value="1"/>
</dbReference>
<evidence type="ECO:0000313" key="6">
    <source>
        <dbReference type="EMBL" id="MBU9724102.1"/>
    </source>
</evidence>
<dbReference type="InterPro" id="IPR007371">
    <property type="entry name" value="TPK_catalytic"/>
</dbReference>
<evidence type="ECO:0000313" key="7">
    <source>
        <dbReference type="Proteomes" id="UP000790580"/>
    </source>
</evidence>
<dbReference type="Proteomes" id="UP000790580">
    <property type="component" value="Unassembled WGS sequence"/>
</dbReference>
<keyword evidence="4" id="KW-0067">ATP-binding</keyword>
<dbReference type="InterPro" id="IPR036759">
    <property type="entry name" value="TPK_catalytic_sf"/>
</dbReference>
<comment type="caution">
    <text evidence="6">The sequence shown here is derived from an EMBL/GenBank/DDBJ whole genome shotgun (WGS) entry which is preliminary data.</text>
</comment>
<dbReference type="SUPFAM" id="SSF63999">
    <property type="entry name" value="Thiamin pyrophosphokinase, catalytic domain"/>
    <property type="match status" value="1"/>
</dbReference>
<feature type="domain" description="Thiamin pyrophosphokinase catalytic" evidence="5">
    <location>
        <begin position="200"/>
        <end position="238"/>
    </location>
</feature>
<evidence type="ECO:0000256" key="1">
    <source>
        <dbReference type="ARBA" id="ARBA00022679"/>
    </source>
</evidence>
<organism evidence="6 7">
    <name type="scientific">Evansella alkalicola</name>
    <dbReference type="NCBI Taxonomy" id="745819"/>
    <lineage>
        <taxon>Bacteria</taxon>
        <taxon>Bacillati</taxon>
        <taxon>Bacillota</taxon>
        <taxon>Bacilli</taxon>
        <taxon>Bacillales</taxon>
        <taxon>Bacillaceae</taxon>
        <taxon>Evansella</taxon>
    </lineage>
</organism>
<evidence type="ECO:0000256" key="2">
    <source>
        <dbReference type="ARBA" id="ARBA00022741"/>
    </source>
</evidence>